<sequence>MKKLLIAAFCLFFAASTQAQDFSIGPKVGVSQGNISVNGDGYSSGSNRLGYHLGGFVRLGGRSFFIQPEVLYTNTGGEIEQTSGPGGPVSYEATFNRLDVPVMLGLKFGNVFRVQAGPVASFLLSSSFDGNGVEYNNNTIGYQAGIGLDIANLILDLKYEGPLGNTSDSVAGFPTDQRMNQLILSLGIRLF</sequence>
<keyword evidence="1" id="KW-0732">Signal</keyword>
<dbReference type="Pfam" id="PF13568">
    <property type="entry name" value="OMP_b-brl_2"/>
    <property type="match status" value="1"/>
</dbReference>
<dbReference type="EMBL" id="JAHCMY010000002">
    <property type="protein sequence ID" value="MBS9523703.1"/>
    <property type="molecule type" value="Genomic_DNA"/>
</dbReference>
<feature type="chain" id="PRO_5042887210" evidence="1">
    <location>
        <begin position="20"/>
        <end position="191"/>
    </location>
</feature>
<dbReference type="InterPro" id="IPR025665">
    <property type="entry name" value="Beta-barrel_OMP_2"/>
</dbReference>
<reference evidence="3 4" key="1">
    <citation type="submission" date="2021-05" db="EMBL/GenBank/DDBJ databases">
        <authorList>
            <person name="Zhang Z.D."/>
            <person name="Osman G."/>
        </authorList>
    </citation>
    <scope>NUCLEOTIDE SEQUENCE [LARGE SCALE GENOMIC DNA]</scope>
    <source>
        <strain evidence="3 4">KCTC 32217</strain>
    </source>
</reference>
<dbReference type="Proteomes" id="UP001319104">
    <property type="component" value="Unassembled WGS sequence"/>
</dbReference>
<keyword evidence="4" id="KW-1185">Reference proteome</keyword>
<dbReference type="InterPro" id="IPR011250">
    <property type="entry name" value="OMP/PagP_B-barrel"/>
</dbReference>
<evidence type="ECO:0000259" key="2">
    <source>
        <dbReference type="Pfam" id="PF13568"/>
    </source>
</evidence>
<evidence type="ECO:0000256" key="1">
    <source>
        <dbReference type="SAM" id="SignalP"/>
    </source>
</evidence>
<feature type="signal peptide" evidence="1">
    <location>
        <begin position="1"/>
        <end position="19"/>
    </location>
</feature>
<dbReference type="SUPFAM" id="SSF56925">
    <property type="entry name" value="OMPA-like"/>
    <property type="match status" value="1"/>
</dbReference>
<evidence type="ECO:0000313" key="3">
    <source>
        <dbReference type="EMBL" id="MBS9523703.1"/>
    </source>
</evidence>
<organism evidence="3 4">
    <name type="scientific">Litoribacter ruber</name>
    <dbReference type="NCBI Taxonomy" id="702568"/>
    <lineage>
        <taxon>Bacteria</taxon>
        <taxon>Pseudomonadati</taxon>
        <taxon>Bacteroidota</taxon>
        <taxon>Cytophagia</taxon>
        <taxon>Cytophagales</taxon>
        <taxon>Cyclobacteriaceae</taxon>
        <taxon>Litoribacter</taxon>
    </lineage>
</organism>
<evidence type="ECO:0000313" key="4">
    <source>
        <dbReference type="Proteomes" id="UP001319104"/>
    </source>
</evidence>
<name>A0AAP2G4Q3_9BACT</name>
<proteinExistence type="predicted"/>
<comment type="caution">
    <text evidence="3">The sequence shown here is derived from an EMBL/GenBank/DDBJ whole genome shotgun (WGS) entry which is preliminary data.</text>
</comment>
<dbReference type="AlphaFoldDB" id="A0AAP2G4Q3"/>
<feature type="domain" description="Outer membrane protein beta-barrel" evidence="2">
    <location>
        <begin position="18"/>
        <end position="166"/>
    </location>
</feature>
<accession>A0AAP2G4Q3</accession>
<gene>
    <name evidence="3" type="ORF">KI659_06685</name>
</gene>
<dbReference type="RefSeq" id="WP_213944585.1">
    <property type="nucleotide sequence ID" value="NZ_JAHBGI010000009.1"/>
</dbReference>
<protein>
    <submittedName>
        <fullName evidence="3">PorT family protein</fullName>
    </submittedName>
</protein>